<dbReference type="PANTHER" id="PTHR30589">
    <property type="entry name" value="PROLIPOPROTEIN DIACYLGLYCERYL TRANSFERASE"/>
    <property type="match status" value="1"/>
</dbReference>
<reference evidence="7" key="1">
    <citation type="submission" date="2018-06" db="EMBL/GenBank/DDBJ databases">
        <authorList>
            <person name="Zhirakovskaya E."/>
        </authorList>
    </citation>
    <scope>NUCLEOTIDE SEQUENCE</scope>
</reference>
<feature type="transmembrane region" description="Helical" evidence="6">
    <location>
        <begin position="258"/>
        <end position="277"/>
    </location>
</feature>
<proteinExistence type="inferred from homology"/>
<dbReference type="GO" id="GO:0005886">
    <property type="term" value="C:plasma membrane"/>
    <property type="evidence" value="ECO:0007669"/>
    <property type="project" value="InterPro"/>
</dbReference>
<feature type="transmembrane region" description="Helical" evidence="6">
    <location>
        <begin position="20"/>
        <end position="42"/>
    </location>
</feature>
<dbReference type="HAMAP" id="MF_01147">
    <property type="entry name" value="Lgt"/>
    <property type="match status" value="1"/>
</dbReference>
<accession>A0A3B0T5Q5</accession>
<gene>
    <name evidence="7" type="ORF">MNBD_ACTINO02-3053</name>
</gene>
<sequence length="306" mass="32268">MIAAISYPPIPILELGPLALSLHGLFAGIGFIVGATVLLKAVERRGFDQDKVSSVLTWALVGAILGARLFTVPAHLGDPGYGISDVIGLGGAFSILGGYAGGILVAWFRMRRIGLDTPALLDMAAPGLAIGAVVGRIGDFAIVEHLGSATTFFLGYAVKPGYDLSPQHNALECTPSGAVDGICGIYHPTWLYDMIGAAILLGVLLWLIRTRASKFRYGQMFAIWLIWYGFQRFLIDFTRLGAAKLGTVADGVMGPFTGSQWGGLGASLIGVGLFVWFRRGALVSADGDVERGAIVEAPEDVAEEVS</sequence>
<dbReference type="PANTHER" id="PTHR30589:SF0">
    <property type="entry name" value="PHOSPHATIDYLGLYCEROL--PROLIPOPROTEIN DIACYLGLYCERYL TRANSFERASE"/>
    <property type="match status" value="1"/>
</dbReference>
<keyword evidence="2" id="KW-0808">Transferase</keyword>
<feature type="transmembrane region" description="Helical" evidence="6">
    <location>
        <begin position="190"/>
        <end position="208"/>
    </location>
</feature>
<evidence type="ECO:0000256" key="2">
    <source>
        <dbReference type="ARBA" id="ARBA00022679"/>
    </source>
</evidence>
<evidence type="ECO:0000256" key="4">
    <source>
        <dbReference type="ARBA" id="ARBA00022989"/>
    </source>
</evidence>
<keyword evidence="3 6" id="KW-0812">Transmembrane</keyword>
<name>A0A3B0T5Q5_9ZZZZ</name>
<dbReference type="GO" id="GO:0008961">
    <property type="term" value="F:phosphatidylglycerol-prolipoprotein diacylglyceryl transferase activity"/>
    <property type="evidence" value="ECO:0007669"/>
    <property type="project" value="InterPro"/>
</dbReference>
<protein>
    <recommendedName>
        <fullName evidence="8">Prolipoprotein diacylglyceryl transferase</fullName>
    </recommendedName>
</protein>
<feature type="transmembrane region" description="Helical" evidence="6">
    <location>
        <begin position="120"/>
        <end position="138"/>
    </location>
</feature>
<feature type="transmembrane region" description="Helical" evidence="6">
    <location>
        <begin position="86"/>
        <end position="108"/>
    </location>
</feature>
<dbReference type="AlphaFoldDB" id="A0A3B0T5Q5"/>
<keyword evidence="4 6" id="KW-1133">Transmembrane helix</keyword>
<organism evidence="7">
    <name type="scientific">hydrothermal vent metagenome</name>
    <dbReference type="NCBI Taxonomy" id="652676"/>
    <lineage>
        <taxon>unclassified sequences</taxon>
        <taxon>metagenomes</taxon>
        <taxon>ecological metagenomes</taxon>
    </lineage>
</organism>
<feature type="transmembrane region" description="Helical" evidence="6">
    <location>
        <begin position="54"/>
        <end position="74"/>
    </location>
</feature>
<dbReference type="Pfam" id="PF01790">
    <property type="entry name" value="LGT"/>
    <property type="match status" value="1"/>
</dbReference>
<keyword evidence="1" id="KW-1003">Cell membrane</keyword>
<dbReference type="GO" id="GO:0042158">
    <property type="term" value="P:lipoprotein biosynthetic process"/>
    <property type="evidence" value="ECO:0007669"/>
    <property type="project" value="InterPro"/>
</dbReference>
<dbReference type="EMBL" id="UOEK01000643">
    <property type="protein sequence ID" value="VAW09732.1"/>
    <property type="molecule type" value="Genomic_DNA"/>
</dbReference>
<evidence type="ECO:0000256" key="3">
    <source>
        <dbReference type="ARBA" id="ARBA00022692"/>
    </source>
</evidence>
<evidence type="ECO:0000313" key="7">
    <source>
        <dbReference type="EMBL" id="VAW09732.1"/>
    </source>
</evidence>
<evidence type="ECO:0008006" key="8">
    <source>
        <dbReference type="Google" id="ProtNLM"/>
    </source>
</evidence>
<evidence type="ECO:0000256" key="1">
    <source>
        <dbReference type="ARBA" id="ARBA00022475"/>
    </source>
</evidence>
<keyword evidence="5 6" id="KW-0472">Membrane</keyword>
<dbReference type="InterPro" id="IPR001640">
    <property type="entry name" value="Lgt"/>
</dbReference>
<evidence type="ECO:0000256" key="5">
    <source>
        <dbReference type="ARBA" id="ARBA00023136"/>
    </source>
</evidence>
<evidence type="ECO:0000256" key="6">
    <source>
        <dbReference type="SAM" id="Phobius"/>
    </source>
</evidence>
<feature type="transmembrane region" description="Helical" evidence="6">
    <location>
        <begin position="220"/>
        <end position="238"/>
    </location>
</feature>